<evidence type="ECO:0000256" key="3">
    <source>
        <dbReference type="ARBA" id="ARBA00012071"/>
    </source>
</evidence>
<evidence type="ECO:0000256" key="7">
    <source>
        <dbReference type="ARBA" id="ARBA00022679"/>
    </source>
</evidence>
<reference evidence="14 15" key="1">
    <citation type="submission" date="2011-04" db="EMBL/GenBank/DDBJ databases">
        <title>The complete genome of Thermodesulfobium narugense DSM 14796.</title>
        <authorList>
            <consortium name="US DOE Joint Genome Institute (JGI-PGF)"/>
            <person name="Lucas S."/>
            <person name="Han J."/>
            <person name="Lapidus A."/>
            <person name="Bruce D."/>
            <person name="Goodwin L."/>
            <person name="Pitluck S."/>
            <person name="Peters L."/>
            <person name="Kyrpides N."/>
            <person name="Mavromatis K."/>
            <person name="Pagani I."/>
            <person name="Ivanova N."/>
            <person name="Ovchinnikova G."/>
            <person name="Zhang X."/>
            <person name="Saunders L."/>
            <person name="Detter J.C."/>
            <person name="Tapia R."/>
            <person name="Han C."/>
            <person name="Land M."/>
            <person name="Hauser L."/>
            <person name="Markowitz V."/>
            <person name="Cheng J.-F."/>
            <person name="Hugenholtz P."/>
            <person name="Woyke T."/>
            <person name="Wu D."/>
            <person name="Spring S."/>
            <person name="Schroeder M."/>
            <person name="Brambilla E."/>
            <person name="Klenk H.-P."/>
            <person name="Eisen J.A."/>
        </authorList>
    </citation>
    <scope>NUCLEOTIDE SEQUENCE [LARGE SCALE GENOMIC DNA]</scope>
    <source>
        <strain evidence="14 15">DSM 14796</strain>
    </source>
</reference>
<dbReference type="GO" id="GO:0009029">
    <property type="term" value="F:lipid-A 4'-kinase activity"/>
    <property type="evidence" value="ECO:0007669"/>
    <property type="project" value="UniProtKB-UniRule"/>
</dbReference>
<evidence type="ECO:0000313" key="15">
    <source>
        <dbReference type="Proteomes" id="UP000011765"/>
    </source>
</evidence>
<dbReference type="PANTHER" id="PTHR42724:SF1">
    <property type="entry name" value="TETRAACYLDISACCHARIDE 4'-KINASE, MITOCHONDRIAL-RELATED"/>
    <property type="match status" value="1"/>
</dbReference>
<dbReference type="SUPFAM" id="SSF52540">
    <property type="entry name" value="P-loop containing nucleoside triphosphate hydrolases"/>
    <property type="match status" value="1"/>
</dbReference>
<dbReference type="HAMAP" id="MF_00409">
    <property type="entry name" value="LpxK"/>
    <property type="match status" value="1"/>
</dbReference>
<dbReference type="NCBIfam" id="TIGR00682">
    <property type="entry name" value="lpxK"/>
    <property type="match status" value="1"/>
</dbReference>
<dbReference type="AlphaFoldDB" id="M1E8K8"/>
<evidence type="ECO:0000256" key="9">
    <source>
        <dbReference type="ARBA" id="ARBA00022777"/>
    </source>
</evidence>
<name>M1E8K8_9BACT</name>
<dbReference type="EMBL" id="CP002690">
    <property type="protein sequence ID" value="AEE15010.1"/>
    <property type="molecule type" value="Genomic_DNA"/>
</dbReference>
<evidence type="ECO:0000313" key="14">
    <source>
        <dbReference type="EMBL" id="AEE15010.1"/>
    </source>
</evidence>
<dbReference type="Pfam" id="PF02606">
    <property type="entry name" value="LpxK"/>
    <property type="match status" value="1"/>
</dbReference>
<dbReference type="UniPathway" id="UPA00359">
    <property type="reaction ID" value="UER00482"/>
</dbReference>
<dbReference type="HOGENOM" id="CLU_038816_6_0_9"/>
<dbReference type="KEGG" id="tnr:Thena_1395"/>
<dbReference type="GO" id="GO:0009244">
    <property type="term" value="P:lipopolysaccharide core region biosynthetic process"/>
    <property type="evidence" value="ECO:0007669"/>
    <property type="project" value="TreeGrafter"/>
</dbReference>
<evidence type="ECO:0000256" key="6">
    <source>
        <dbReference type="ARBA" id="ARBA00022556"/>
    </source>
</evidence>
<dbReference type="InterPro" id="IPR027417">
    <property type="entry name" value="P-loop_NTPase"/>
</dbReference>
<keyword evidence="8 13" id="KW-0547">Nucleotide-binding</keyword>
<dbReference type="RefSeq" id="WP_013756731.1">
    <property type="nucleotide sequence ID" value="NC_015499.1"/>
</dbReference>
<keyword evidence="11 13" id="KW-0443">Lipid metabolism</keyword>
<evidence type="ECO:0000256" key="11">
    <source>
        <dbReference type="ARBA" id="ARBA00023098"/>
    </source>
</evidence>
<dbReference type="GO" id="GO:0005524">
    <property type="term" value="F:ATP binding"/>
    <property type="evidence" value="ECO:0007669"/>
    <property type="project" value="UniProtKB-UniRule"/>
</dbReference>
<proteinExistence type="inferred from homology"/>
<keyword evidence="5 13" id="KW-0444">Lipid biosynthesis</keyword>
<dbReference type="GO" id="GO:0005886">
    <property type="term" value="C:plasma membrane"/>
    <property type="evidence" value="ECO:0007669"/>
    <property type="project" value="TreeGrafter"/>
</dbReference>
<dbReference type="OrthoDB" id="9789797at2"/>
<dbReference type="InterPro" id="IPR003758">
    <property type="entry name" value="LpxK"/>
</dbReference>
<evidence type="ECO:0000256" key="10">
    <source>
        <dbReference type="ARBA" id="ARBA00022840"/>
    </source>
</evidence>
<evidence type="ECO:0000256" key="5">
    <source>
        <dbReference type="ARBA" id="ARBA00022516"/>
    </source>
</evidence>
<comment type="pathway">
    <text evidence="2 13">Glycolipid biosynthesis; lipid IV(A) biosynthesis; lipid IV(A) from (3R)-3-hydroxytetradecanoyl-[acyl-carrier-protein] and UDP-N-acetyl-alpha-D-glucosamine: step 6/6.</text>
</comment>
<dbReference type="EC" id="2.7.1.130" evidence="3 13"/>
<dbReference type="GO" id="GO:0009245">
    <property type="term" value="P:lipid A biosynthetic process"/>
    <property type="evidence" value="ECO:0007669"/>
    <property type="project" value="UniProtKB-UniRule"/>
</dbReference>
<keyword evidence="9 13" id="KW-0418">Kinase</keyword>
<evidence type="ECO:0000256" key="12">
    <source>
        <dbReference type="ARBA" id="ARBA00029757"/>
    </source>
</evidence>
<dbReference type="eggNOG" id="COG1663">
    <property type="taxonomic scope" value="Bacteria"/>
</dbReference>
<evidence type="ECO:0000256" key="4">
    <source>
        <dbReference type="ARBA" id="ARBA00016436"/>
    </source>
</evidence>
<comment type="function">
    <text evidence="1 13">Transfers the gamma-phosphate of ATP to the 4'-position of a tetraacyldisaccharide 1-phosphate intermediate (termed DS-1-P) to form tetraacyldisaccharide 1,4'-bis-phosphate (lipid IVA).</text>
</comment>
<evidence type="ECO:0000256" key="2">
    <source>
        <dbReference type="ARBA" id="ARBA00004870"/>
    </source>
</evidence>
<keyword evidence="15" id="KW-1185">Reference proteome</keyword>
<evidence type="ECO:0000256" key="1">
    <source>
        <dbReference type="ARBA" id="ARBA00002274"/>
    </source>
</evidence>
<dbReference type="STRING" id="747365.Thena_1395"/>
<dbReference type="Proteomes" id="UP000011765">
    <property type="component" value="Chromosome"/>
</dbReference>
<dbReference type="PANTHER" id="PTHR42724">
    <property type="entry name" value="TETRAACYLDISACCHARIDE 4'-KINASE"/>
    <property type="match status" value="1"/>
</dbReference>
<comment type="similarity">
    <text evidence="13">Belongs to the LpxK family.</text>
</comment>
<evidence type="ECO:0000256" key="8">
    <source>
        <dbReference type="ARBA" id="ARBA00022741"/>
    </source>
</evidence>
<protein>
    <recommendedName>
        <fullName evidence="4 13">Tetraacyldisaccharide 4'-kinase</fullName>
        <ecNumber evidence="3 13">2.7.1.130</ecNumber>
    </recommendedName>
    <alternativeName>
        <fullName evidence="12 13">Lipid A 4'-kinase</fullName>
    </alternativeName>
</protein>
<keyword evidence="7 13" id="KW-0808">Transferase</keyword>
<keyword evidence="6 13" id="KW-0441">Lipid A biosynthesis</keyword>
<comment type="catalytic activity">
    <reaction evidence="13">
        <text>a lipid A disaccharide + ATP = a lipid IVA + ADP + H(+)</text>
        <dbReference type="Rhea" id="RHEA:67840"/>
        <dbReference type="ChEBI" id="CHEBI:15378"/>
        <dbReference type="ChEBI" id="CHEBI:30616"/>
        <dbReference type="ChEBI" id="CHEBI:176343"/>
        <dbReference type="ChEBI" id="CHEBI:176425"/>
        <dbReference type="ChEBI" id="CHEBI:456216"/>
        <dbReference type="EC" id="2.7.1.130"/>
    </reaction>
</comment>
<feature type="binding site" evidence="13">
    <location>
        <begin position="64"/>
        <end position="71"/>
    </location>
    <ligand>
        <name>ATP</name>
        <dbReference type="ChEBI" id="CHEBI:30616"/>
    </ligand>
</feature>
<accession>M1E8K8</accession>
<evidence type="ECO:0000256" key="13">
    <source>
        <dbReference type="HAMAP-Rule" id="MF_00409"/>
    </source>
</evidence>
<organism evidence="14 15">
    <name type="scientific">Thermodesulfobium narugense DSM 14796</name>
    <dbReference type="NCBI Taxonomy" id="747365"/>
    <lineage>
        <taxon>Bacteria</taxon>
        <taxon>Pseudomonadati</taxon>
        <taxon>Thermodesulfobiota</taxon>
        <taxon>Thermodesulfobiia</taxon>
        <taxon>Thermodesulfobiales</taxon>
        <taxon>Thermodesulfobiaceae</taxon>
        <taxon>Thermodesulfobium</taxon>
    </lineage>
</organism>
<gene>
    <name evidence="13" type="primary">lpxK</name>
    <name evidence="14" type="ORF">Thena_1395</name>
</gene>
<keyword evidence="10 13" id="KW-0067">ATP-binding</keyword>
<sequence length="356" mass="40996">MFLYERLSFYWIECVKNEKNKIFLSFLSFLSHIYKLFVLRRREKILALPKKKFNLKVIGVGNIVLGGTGKTPLVIWLTKKNLEKGLRVGIVFRGYAGEARGTLLVQDGKNILSTPYVAGDEAYLVSKKVPGTIVIVDRVKERAIEFLQNEYNCDIVILDDAYQYWSIKKDLDIVTIDAINPWGCGYMFPRGFLREPKESLARANVVVISRFDLIDHKDLLKLMQEIRGINPNTKILLMRYVFKKLVDMSLYREYNLNVLNGKRIFAFCGIGNPDSFFLTCKNLGINIVGSMSFPDHTRYSEKDLLRLYNKSKTLNVDAFLTTEKDIVKFNFLKSPNFLLYALSIEAEIFSEGNKDV</sequence>